<evidence type="ECO:0000256" key="1">
    <source>
        <dbReference type="ARBA" id="ARBA00004429"/>
    </source>
</evidence>
<evidence type="ECO:0000313" key="8">
    <source>
        <dbReference type="EMBL" id="TCK46339.1"/>
    </source>
</evidence>
<dbReference type="PANTHER" id="PTHR43549">
    <property type="entry name" value="MULTIDRUG RESISTANCE PROTEIN YPNP-RELATED"/>
    <property type="match status" value="1"/>
</dbReference>
<evidence type="ECO:0000256" key="5">
    <source>
        <dbReference type="ARBA" id="ARBA00022989"/>
    </source>
</evidence>
<dbReference type="Pfam" id="PF01554">
    <property type="entry name" value="MatE"/>
    <property type="match status" value="2"/>
</dbReference>
<feature type="transmembrane region" description="Helical" evidence="7">
    <location>
        <begin position="346"/>
        <end position="367"/>
    </location>
</feature>
<keyword evidence="5 7" id="KW-1133">Transmembrane helix</keyword>
<organism evidence="8 9">
    <name type="scientific">Celerinatantimonas diazotrophica</name>
    <dbReference type="NCBI Taxonomy" id="412034"/>
    <lineage>
        <taxon>Bacteria</taxon>
        <taxon>Pseudomonadati</taxon>
        <taxon>Pseudomonadota</taxon>
        <taxon>Gammaproteobacteria</taxon>
        <taxon>Celerinatantimonadaceae</taxon>
        <taxon>Celerinatantimonas</taxon>
    </lineage>
</organism>
<evidence type="ECO:0000256" key="3">
    <source>
        <dbReference type="ARBA" id="ARBA00022475"/>
    </source>
</evidence>
<keyword evidence="3" id="KW-1003">Cell membrane</keyword>
<keyword evidence="4 7" id="KW-0812">Transmembrane</keyword>
<comment type="caution">
    <text evidence="8">The sequence shown here is derived from an EMBL/GenBank/DDBJ whole genome shotgun (WGS) entry which is preliminary data.</text>
</comment>
<feature type="transmembrane region" description="Helical" evidence="7">
    <location>
        <begin position="85"/>
        <end position="107"/>
    </location>
</feature>
<accession>A0A4R1J7B8</accession>
<evidence type="ECO:0000256" key="6">
    <source>
        <dbReference type="ARBA" id="ARBA00023136"/>
    </source>
</evidence>
<keyword evidence="2" id="KW-0813">Transport</keyword>
<gene>
    <name evidence="8" type="ORF">EV690_3615</name>
</gene>
<evidence type="ECO:0000256" key="7">
    <source>
        <dbReference type="SAM" id="Phobius"/>
    </source>
</evidence>
<proteinExistence type="predicted"/>
<feature type="transmembrane region" description="Helical" evidence="7">
    <location>
        <begin position="159"/>
        <end position="179"/>
    </location>
</feature>
<comment type="subcellular location">
    <subcellularLocation>
        <location evidence="1">Cell inner membrane</location>
        <topology evidence="1">Multi-pass membrane protein</topology>
    </subcellularLocation>
</comment>
<feature type="transmembrane region" description="Helical" evidence="7">
    <location>
        <begin position="404"/>
        <end position="424"/>
    </location>
</feature>
<dbReference type="InterPro" id="IPR048279">
    <property type="entry name" value="MdtK-like"/>
</dbReference>
<feature type="transmembrane region" description="Helical" evidence="7">
    <location>
        <begin position="127"/>
        <end position="147"/>
    </location>
</feature>
<dbReference type="GO" id="GO:0005886">
    <property type="term" value="C:plasma membrane"/>
    <property type="evidence" value="ECO:0007669"/>
    <property type="project" value="UniProtKB-SubCell"/>
</dbReference>
<feature type="transmembrane region" description="Helical" evidence="7">
    <location>
        <begin position="271"/>
        <end position="292"/>
    </location>
</feature>
<name>A0A4R1J7B8_9GAMM</name>
<protein>
    <submittedName>
        <fullName evidence="8">Putative MATE family efflux protein</fullName>
    </submittedName>
</protein>
<reference evidence="8 9" key="1">
    <citation type="submission" date="2019-03" db="EMBL/GenBank/DDBJ databases">
        <title>Genomic Encyclopedia of Type Strains, Phase IV (KMG-IV): sequencing the most valuable type-strain genomes for metagenomic binning, comparative biology and taxonomic classification.</title>
        <authorList>
            <person name="Goeker M."/>
        </authorList>
    </citation>
    <scope>NUCLEOTIDE SEQUENCE [LARGE SCALE GENOMIC DNA]</scope>
    <source>
        <strain evidence="8 9">DSM 18577</strain>
    </source>
</reference>
<feature type="transmembrane region" description="Helical" evidence="7">
    <location>
        <begin position="53"/>
        <end position="73"/>
    </location>
</feature>
<dbReference type="NCBIfam" id="TIGR00797">
    <property type="entry name" value="matE"/>
    <property type="match status" value="1"/>
</dbReference>
<dbReference type="GO" id="GO:0042910">
    <property type="term" value="F:xenobiotic transmembrane transporter activity"/>
    <property type="evidence" value="ECO:0007669"/>
    <property type="project" value="InterPro"/>
</dbReference>
<dbReference type="InterPro" id="IPR002528">
    <property type="entry name" value="MATE_fam"/>
</dbReference>
<evidence type="ECO:0000313" key="9">
    <source>
        <dbReference type="Proteomes" id="UP000295565"/>
    </source>
</evidence>
<dbReference type="Proteomes" id="UP000295565">
    <property type="component" value="Unassembled WGS sequence"/>
</dbReference>
<feature type="transmembrane region" description="Helical" evidence="7">
    <location>
        <begin position="374"/>
        <end position="398"/>
    </location>
</feature>
<dbReference type="PANTHER" id="PTHR43549:SF3">
    <property type="entry name" value="MULTIDRUG RESISTANCE PROTEIN YPNP-RELATED"/>
    <property type="match status" value="1"/>
</dbReference>
<evidence type="ECO:0000256" key="2">
    <source>
        <dbReference type="ARBA" id="ARBA00022448"/>
    </source>
</evidence>
<keyword evidence="6 7" id="KW-0472">Membrane</keyword>
<keyword evidence="9" id="KW-1185">Reference proteome</keyword>
<feature type="transmembrane region" description="Helical" evidence="7">
    <location>
        <begin position="12"/>
        <end position="33"/>
    </location>
</feature>
<dbReference type="PIRSF" id="PIRSF006603">
    <property type="entry name" value="DinF"/>
    <property type="match status" value="1"/>
</dbReference>
<feature type="transmembrane region" description="Helical" evidence="7">
    <location>
        <begin position="185"/>
        <end position="206"/>
    </location>
</feature>
<dbReference type="EMBL" id="SMGD01000019">
    <property type="protein sequence ID" value="TCK46339.1"/>
    <property type="molecule type" value="Genomic_DNA"/>
</dbReference>
<feature type="transmembrane region" description="Helical" evidence="7">
    <location>
        <begin position="304"/>
        <end position="326"/>
    </location>
</feature>
<dbReference type="GO" id="GO:0015297">
    <property type="term" value="F:antiporter activity"/>
    <property type="evidence" value="ECO:0007669"/>
    <property type="project" value="InterPro"/>
</dbReference>
<evidence type="ECO:0000256" key="4">
    <source>
        <dbReference type="ARBA" id="ARBA00022692"/>
    </source>
</evidence>
<dbReference type="InterPro" id="IPR052031">
    <property type="entry name" value="Membrane_Transporter-Flippase"/>
</dbReference>
<dbReference type="AlphaFoldDB" id="A0A4R1J7B8"/>
<sequence>MKHLAKQLYRMTWPMIFGVLALMSFQLIDSAFIGQLGVVPLAVQGFTLPVQMVMIGLQVGLGIATTAVIAKALGAHRQQYAKQLGGLIVAMGSAGMAFVCVVIYLLRDSILQLLGAGSSVALIVDSYWRWWLASVWLSAFIYFLYSVSRANGNTKLPGMVMVLTSLLNLALDPLFIFVFKLGINGAAIATVIAFTIGIFIVAPKLLAQHWIFFDWHDLNIKRSLLDILHIMGPAMLSQLMPSLSSMLATKLLASYGTAAVGAWALGARYELFSIVAILALTMSLPPFVSRLLGQRKMADIRTLVHCALIFVLGFQLVIALITFAIAPQLTHLMTSAETVARILHHYLLIVPFSFGLLGTCMIMVSVANALGKSYVALMISIFRLFVFYLPCLWLGAYLGELHGAFFGALVGNLLAGTASYLIYLKMLNKLTATLPANAATQ</sequence>